<dbReference type="PANTHER" id="PTHR43280">
    <property type="entry name" value="ARAC-FAMILY TRANSCRIPTIONAL REGULATOR"/>
    <property type="match status" value="1"/>
</dbReference>
<keyword evidence="4" id="KW-0812">Transmembrane</keyword>
<feature type="transmembrane region" description="Helical" evidence="4">
    <location>
        <begin position="296"/>
        <end position="319"/>
    </location>
</feature>
<dbReference type="Proteomes" id="UP000192940">
    <property type="component" value="Chromosome I"/>
</dbReference>
<evidence type="ECO:0000256" key="3">
    <source>
        <dbReference type="ARBA" id="ARBA00023163"/>
    </source>
</evidence>
<evidence type="ECO:0000259" key="5">
    <source>
        <dbReference type="PROSITE" id="PS01124"/>
    </source>
</evidence>
<dbReference type="GO" id="GO:0003700">
    <property type="term" value="F:DNA-binding transcription factor activity"/>
    <property type="evidence" value="ECO:0007669"/>
    <property type="project" value="InterPro"/>
</dbReference>
<dbReference type="SUPFAM" id="SSF46689">
    <property type="entry name" value="Homeodomain-like"/>
    <property type="match status" value="2"/>
</dbReference>
<keyword evidence="2" id="KW-0238">DNA-binding</keyword>
<dbReference type="PROSITE" id="PS01124">
    <property type="entry name" value="HTH_ARAC_FAMILY_2"/>
    <property type="match status" value="1"/>
</dbReference>
<dbReference type="GO" id="GO:0043565">
    <property type="term" value="F:sequence-specific DNA binding"/>
    <property type="evidence" value="ECO:0007669"/>
    <property type="project" value="InterPro"/>
</dbReference>
<keyword evidence="4" id="KW-0472">Membrane</keyword>
<dbReference type="AlphaFoldDB" id="A0A1X7GY88"/>
<evidence type="ECO:0000313" key="6">
    <source>
        <dbReference type="EMBL" id="SMF75818.1"/>
    </source>
</evidence>
<keyword evidence="7" id="KW-1185">Reference proteome</keyword>
<dbReference type="SMART" id="SM00342">
    <property type="entry name" value="HTH_ARAC"/>
    <property type="match status" value="1"/>
</dbReference>
<dbReference type="InterPro" id="IPR041522">
    <property type="entry name" value="CdaR_GGDEF"/>
</dbReference>
<dbReference type="Gene3D" id="1.10.10.60">
    <property type="entry name" value="Homeodomain-like"/>
    <property type="match status" value="2"/>
</dbReference>
<evidence type="ECO:0000256" key="2">
    <source>
        <dbReference type="ARBA" id="ARBA00023125"/>
    </source>
</evidence>
<keyword evidence="4" id="KW-1133">Transmembrane helix</keyword>
<keyword evidence="1" id="KW-0805">Transcription regulation</keyword>
<evidence type="ECO:0000256" key="4">
    <source>
        <dbReference type="SAM" id="Phobius"/>
    </source>
</evidence>
<reference evidence="6 7" key="1">
    <citation type="submission" date="2017-04" db="EMBL/GenBank/DDBJ databases">
        <authorList>
            <person name="Afonso C.L."/>
            <person name="Miller P.J."/>
            <person name="Scott M.A."/>
            <person name="Spackman E."/>
            <person name="Goraichik I."/>
            <person name="Dimitrov K.M."/>
            <person name="Suarez D.L."/>
            <person name="Swayne D.E."/>
        </authorList>
    </citation>
    <scope>NUCLEOTIDE SEQUENCE [LARGE SCALE GENOMIC DNA]</scope>
    <source>
        <strain evidence="6 7">N3/975</strain>
    </source>
</reference>
<dbReference type="InterPro" id="IPR018060">
    <property type="entry name" value="HTH_AraC"/>
</dbReference>
<keyword evidence="3" id="KW-0804">Transcription</keyword>
<sequence>MRHPWMKQFAEKGVFYWQSMVLAVLLTSLPITVISAAYLYFGNQHLVKQFQLKNEEALMDAAKQIDNQFGQLIQYAVQMVVKPHFKPTLSDMDFANRFEETNQLLDMLSLVQNADPLIDQVYLYVDKQAKVLQTSLGARTLEDTVELKQWQALMDADAGIFWTHQLDTPFQQGGSTHAIVMKLPYNGATPYGAIVIYLNPSKLHLFTDTDKVAVLLDSEGHVIGQSERAAQSPEALDAIRSELSEAEEGSLPPEGWEVPLNGDTLLVNAVTFEKLGSGWTFVSGTPRSVITAPTKAYTHIILICFSVVLVAALVLSWYATRRIYNPIRRVMDMLASWRKPDAAVRNELDYIEHEWKQYRFANESLQSRLNQSVPALREAFINRFVTGQATHLTEAELTSKLHNFGVDIEGKRFAAVVFRQHPLGEERTPLSDKDDDLLAYAAINAVEELSEDVSDFAHTLAFDDGSFGVVLILPQPASETEGRESLRRLCRQYERALRDVLRLKATIVMSGPTERWTDVPYALEQARRALRYRVFDAASQLLEAEQVLSQPELVDRVQFPIELEQDLIHALNMGLEDEAMKGLERFVAAMQAGGAAEWLVHQGLMRLMGNIHRAMLQAGHNPYAVYDGARLYEELSALRDTKACLDWFQSKIIRPYIDSLTKSYNTTMKQLVEDVLARIEDNFMNELSLETIAVEAGVSTSQLSRAFKQMIGSNYVDYVTALKINRAKEMLVKTDMMMNEIAEAIGYQPSYFNRTFKKLEGITPGQYRQRHEQA</sequence>
<evidence type="ECO:0000256" key="1">
    <source>
        <dbReference type="ARBA" id="ARBA00023015"/>
    </source>
</evidence>
<protein>
    <submittedName>
        <fullName evidence="6">Transcriptional regulator, AraC family</fullName>
    </submittedName>
</protein>
<dbReference type="Pfam" id="PF12833">
    <property type="entry name" value="HTH_18"/>
    <property type="match status" value="1"/>
</dbReference>
<accession>A0A1X7GY88</accession>
<dbReference type="PANTHER" id="PTHR43280:SF2">
    <property type="entry name" value="HTH-TYPE TRANSCRIPTIONAL REGULATOR EXSA"/>
    <property type="match status" value="1"/>
</dbReference>
<organism evidence="6 7">
    <name type="scientific">Paenibacillus uliginis N3/975</name>
    <dbReference type="NCBI Taxonomy" id="1313296"/>
    <lineage>
        <taxon>Bacteria</taxon>
        <taxon>Bacillati</taxon>
        <taxon>Bacillota</taxon>
        <taxon>Bacilli</taxon>
        <taxon>Bacillales</taxon>
        <taxon>Paenibacillaceae</taxon>
        <taxon>Paenibacillus</taxon>
    </lineage>
</organism>
<dbReference type="PROSITE" id="PS00041">
    <property type="entry name" value="HTH_ARAC_FAMILY_1"/>
    <property type="match status" value="1"/>
</dbReference>
<name>A0A1X7GY88_9BACL</name>
<dbReference type="InterPro" id="IPR009057">
    <property type="entry name" value="Homeodomain-like_sf"/>
</dbReference>
<dbReference type="STRING" id="1313296.SAMN05661091_1253"/>
<dbReference type="InterPro" id="IPR018062">
    <property type="entry name" value="HTH_AraC-typ_CS"/>
</dbReference>
<dbReference type="EMBL" id="LT840184">
    <property type="protein sequence ID" value="SMF75818.1"/>
    <property type="molecule type" value="Genomic_DNA"/>
</dbReference>
<feature type="transmembrane region" description="Helical" evidence="4">
    <location>
        <begin position="21"/>
        <end position="41"/>
    </location>
</feature>
<evidence type="ECO:0000313" key="7">
    <source>
        <dbReference type="Proteomes" id="UP000192940"/>
    </source>
</evidence>
<gene>
    <name evidence="6" type="ORF">SAMN05661091_1253</name>
</gene>
<feature type="domain" description="HTH araC/xylS-type" evidence="5">
    <location>
        <begin position="673"/>
        <end position="770"/>
    </location>
</feature>
<proteinExistence type="predicted"/>
<dbReference type="Pfam" id="PF17853">
    <property type="entry name" value="GGDEF_2"/>
    <property type="match status" value="1"/>
</dbReference>